<gene>
    <name evidence="2" type="ORF">Poly21_07040</name>
</gene>
<proteinExistence type="predicted"/>
<organism evidence="2 3">
    <name type="scientific">Allorhodopirellula heiligendammensis</name>
    <dbReference type="NCBI Taxonomy" id="2714739"/>
    <lineage>
        <taxon>Bacteria</taxon>
        <taxon>Pseudomonadati</taxon>
        <taxon>Planctomycetota</taxon>
        <taxon>Planctomycetia</taxon>
        <taxon>Pirellulales</taxon>
        <taxon>Pirellulaceae</taxon>
        <taxon>Allorhodopirellula</taxon>
    </lineage>
</organism>
<comment type="caution">
    <text evidence="2">The sequence shown here is derived from an EMBL/GenBank/DDBJ whole genome shotgun (WGS) entry which is preliminary data.</text>
</comment>
<dbReference type="EMBL" id="SJPU01000001">
    <property type="protein sequence ID" value="TWU18540.1"/>
    <property type="molecule type" value="Genomic_DNA"/>
</dbReference>
<name>A0A5C6C1V6_9BACT</name>
<accession>A0A5C6C1V6</accession>
<reference evidence="2 3" key="1">
    <citation type="journal article" date="2020" name="Antonie Van Leeuwenhoek">
        <title>Rhodopirellula heiligendammensis sp. nov., Rhodopirellula pilleata sp. nov., and Rhodopirellula solitaria sp. nov. isolated from natural or artificial marine surfaces in Northern Germany and California, USA, and emended description of the genus Rhodopirellula.</title>
        <authorList>
            <person name="Kallscheuer N."/>
            <person name="Wiegand S."/>
            <person name="Jogler M."/>
            <person name="Boedeker C."/>
            <person name="Peeters S.H."/>
            <person name="Rast P."/>
            <person name="Heuer A."/>
            <person name="Jetten M.S.M."/>
            <person name="Rohde M."/>
            <person name="Jogler C."/>
        </authorList>
    </citation>
    <scope>NUCLEOTIDE SEQUENCE [LARGE SCALE GENOMIC DNA]</scope>
    <source>
        <strain evidence="2 3">Poly21</strain>
    </source>
</reference>
<dbReference type="AlphaFoldDB" id="A0A5C6C1V6"/>
<sequence>MLLHADMRIVARRSGSRQQNQTGGQPDVLMSHTNQLPTDPLALVSGINRQVRQITVADILTMLGPSR</sequence>
<feature type="region of interest" description="Disordered" evidence="1">
    <location>
        <begin position="1"/>
        <end position="34"/>
    </location>
</feature>
<evidence type="ECO:0000256" key="1">
    <source>
        <dbReference type="SAM" id="MobiDB-lite"/>
    </source>
</evidence>
<evidence type="ECO:0000313" key="3">
    <source>
        <dbReference type="Proteomes" id="UP000319908"/>
    </source>
</evidence>
<protein>
    <submittedName>
        <fullName evidence="2">Uncharacterized protein</fullName>
    </submittedName>
</protein>
<dbReference type="Proteomes" id="UP000319908">
    <property type="component" value="Unassembled WGS sequence"/>
</dbReference>
<keyword evidence="3" id="KW-1185">Reference proteome</keyword>
<evidence type="ECO:0000313" key="2">
    <source>
        <dbReference type="EMBL" id="TWU18540.1"/>
    </source>
</evidence>